<name>A0ABP8PHH0_9ACTN</name>
<comment type="caution">
    <text evidence="2">The sequence shown here is derived from an EMBL/GenBank/DDBJ whole genome shotgun (WGS) entry which is preliminary data.</text>
</comment>
<reference evidence="3" key="1">
    <citation type="journal article" date="2019" name="Int. J. Syst. Evol. Microbiol.">
        <title>The Global Catalogue of Microorganisms (GCM) 10K type strain sequencing project: providing services to taxonomists for standard genome sequencing and annotation.</title>
        <authorList>
            <consortium name="The Broad Institute Genomics Platform"/>
            <consortium name="The Broad Institute Genome Sequencing Center for Infectious Disease"/>
            <person name="Wu L."/>
            <person name="Ma J."/>
        </authorList>
    </citation>
    <scope>NUCLEOTIDE SEQUENCE [LARGE SCALE GENOMIC DNA]</scope>
    <source>
        <strain evidence="3">JCM 17933</strain>
    </source>
</reference>
<dbReference type="EMBL" id="BAABHF010000012">
    <property type="protein sequence ID" value="GAA4487529.1"/>
    <property type="molecule type" value="Genomic_DNA"/>
</dbReference>
<dbReference type="Gene3D" id="1.20.120.450">
    <property type="entry name" value="dinb family like domain"/>
    <property type="match status" value="1"/>
</dbReference>
<dbReference type="SUPFAM" id="SSF109854">
    <property type="entry name" value="DinB/YfiT-like putative metalloenzymes"/>
    <property type="match status" value="1"/>
</dbReference>
<sequence>MTSDTCQPWRRPVTTLRPMVDFSEGLVDRFLRASAGFEQRLGAVRPEHWAGPTPCSAWNVRQLVNHMTRGNLGYVGLLRGGSGAEFLRLRDADALDADPVGAYLRSVQECAEAFAAPGAFERVLDYPLGKVSGRQALAVRTTDTVVHTWDLARAVGADETLDGELVAWIDDFLEEIYAGLAETPTAAETTHRFFAAPGGALAPGASRQERLLHRMGRAG</sequence>
<protein>
    <submittedName>
        <fullName evidence="2">TIGR03086 family metal-binding protein</fullName>
    </submittedName>
</protein>
<dbReference type="InterPro" id="IPR024344">
    <property type="entry name" value="MDMPI_metal-binding"/>
</dbReference>
<dbReference type="InterPro" id="IPR034660">
    <property type="entry name" value="DinB/YfiT-like"/>
</dbReference>
<evidence type="ECO:0000313" key="3">
    <source>
        <dbReference type="Proteomes" id="UP001500503"/>
    </source>
</evidence>
<dbReference type="InterPro" id="IPR017517">
    <property type="entry name" value="Maleyloyr_isom"/>
</dbReference>
<organism evidence="2 3">
    <name type="scientific">Actinoallomurus oryzae</name>
    <dbReference type="NCBI Taxonomy" id="502180"/>
    <lineage>
        <taxon>Bacteria</taxon>
        <taxon>Bacillati</taxon>
        <taxon>Actinomycetota</taxon>
        <taxon>Actinomycetes</taxon>
        <taxon>Streptosporangiales</taxon>
        <taxon>Thermomonosporaceae</taxon>
        <taxon>Actinoallomurus</taxon>
    </lineage>
</organism>
<keyword evidence="3" id="KW-1185">Reference proteome</keyword>
<dbReference type="Proteomes" id="UP001500503">
    <property type="component" value="Unassembled WGS sequence"/>
</dbReference>
<evidence type="ECO:0000313" key="2">
    <source>
        <dbReference type="EMBL" id="GAA4487529.1"/>
    </source>
</evidence>
<gene>
    <name evidence="2" type="ORF">GCM10023191_015520</name>
</gene>
<dbReference type="InterPro" id="IPR017520">
    <property type="entry name" value="CHP03086"/>
</dbReference>
<accession>A0ABP8PHH0</accession>
<evidence type="ECO:0000259" key="1">
    <source>
        <dbReference type="Pfam" id="PF11716"/>
    </source>
</evidence>
<dbReference type="Pfam" id="PF11716">
    <property type="entry name" value="MDMPI_N"/>
    <property type="match status" value="1"/>
</dbReference>
<dbReference type="NCBIfam" id="TIGR03083">
    <property type="entry name" value="maleylpyruvate isomerase family mycothiol-dependent enzyme"/>
    <property type="match status" value="1"/>
</dbReference>
<proteinExistence type="predicted"/>
<feature type="domain" description="Mycothiol-dependent maleylpyruvate isomerase metal-binding" evidence="1">
    <location>
        <begin position="32"/>
        <end position="152"/>
    </location>
</feature>
<dbReference type="NCBIfam" id="TIGR03086">
    <property type="entry name" value="TIGR03086 family metal-binding protein"/>
    <property type="match status" value="1"/>
</dbReference>